<accession>A0A3S1CT38</accession>
<name>A0A3S1CT38_9BACT</name>
<evidence type="ECO:0000313" key="1">
    <source>
        <dbReference type="EMBL" id="NSL87130.1"/>
    </source>
</evidence>
<keyword evidence="2" id="KW-1185">Reference proteome</keyword>
<reference evidence="1" key="1">
    <citation type="submission" date="2020-05" db="EMBL/GenBank/DDBJ databases">
        <title>Chitinophaga laudate sp. nov., isolated from a tropical peat swamp.</title>
        <authorList>
            <person name="Goh C.B.S."/>
            <person name="Lee M.S."/>
            <person name="Parimannan S."/>
            <person name="Pasbakhsh P."/>
            <person name="Yule C.M."/>
            <person name="Rajandas H."/>
            <person name="Loke S."/>
            <person name="Croft L."/>
            <person name="Tan J.B.L."/>
        </authorList>
    </citation>
    <scope>NUCLEOTIDE SEQUENCE</scope>
    <source>
        <strain evidence="1">Mgbs1</strain>
    </source>
</reference>
<evidence type="ECO:0000313" key="2">
    <source>
        <dbReference type="Proteomes" id="UP000281028"/>
    </source>
</evidence>
<dbReference type="EMBL" id="RIAR02000001">
    <property type="protein sequence ID" value="NSL87130.1"/>
    <property type="molecule type" value="Genomic_DNA"/>
</dbReference>
<gene>
    <name evidence="1" type="ORF">ECE50_009830</name>
</gene>
<dbReference type="GO" id="GO:0016779">
    <property type="term" value="F:nucleotidyltransferase activity"/>
    <property type="evidence" value="ECO:0007669"/>
    <property type="project" value="UniProtKB-KW"/>
</dbReference>
<keyword evidence="1" id="KW-0548">Nucleotidyltransferase</keyword>
<sequence>MKPLTFFTLGMLVLMLSSCEVIGGIFKAGVWTGIIAVAVVLALIIWLISRGSRRG</sequence>
<keyword evidence="1" id="KW-0808">Transferase</keyword>
<dbReference type="PROSITE" id="PS51257">
    <property type="entry name" value="PROKAR_LIPOPROTEIN"/>
    <property type="match status" value="1"/>
</dbReference>
<proteinExistence type="predicted"/>
<protein>
    <submittedName>
        <fullName evidence="1">Phosphatidate cytidylyltransferase</fullName>
    </submittedName>
</protein>
<comment type="caution">
    <text evidence="1">The sequence shown here is derived from an EMBL/GenBank/DDBJ whole genome shotgun (WGS) entry which is preliminary data.</text>
</comment>
<dbReference type="RefSeq" id="WP_127037395.1">
    <property type="nucleotide sequence ID" value="NZ_JAABOK010000004.1"/>
</dbReference>
<organism evidence="1 2">
    <name type="scientific">Chitinophaga solisilvae</name>
    <dbReference type="NCBI Taxonomy" id="1233460"/>
    <lineage>
        <taxon>Bacteria</taxon>
        <taxon>Pseudomonadati</taxon>
        <taxon>Bacteroidota</taxon>
        <taxon>Chitinophagia</taxon>
        <taxon>Chitinophagales</taxon>
        <taxon>Chitinophagaceae</taxon>
        <taxon>Chitinophaga</taxon>
    </lineage>
</organism>
<dbReference type="AlphaFoldDB" id="A0A3S1CT38"/>
<dbReference type="OrthoDB" id="680739at2"/>
<dbReference type="Proteomes" id="UP000281028">
    <property type="component" value="Unassembled WGS sequence"/>
</dbReference>